<feature type="transmembrane region" description="Helical" evidence="15">
    <location>
        <begin position="276"/>
        <end position="294"/>
    </location>
</feature>
<feature type="transmembrane region" description="Helical" evidence="15">
    <location>
        <begin position="248"/>
        <end position="270"/>
    </location>
</feature>
<dbReference type="SFLD" id="SFLDF00027">
    <property type="entry name" value="p-type_atpase"/>
    <property type="match status" value="1"/>
</dbReference>
<dbReference type="CDD" id="cd02079">
    <property type="entry name" value="P-type_ATPase_HM"/>
    <property type="match status" value="1"/>
</dbReference>
<dbReference type="SUPFAM" id="SSF55008">
    <property type="entry name" value="HMA, heavy metal-associated domain"/>
    <property type="match status" value="1"/>
</dbReference>
<comment type="subcellular location">
    <subcellularLocation>
        <location evidence="1">Cell membrane</location>
        <topology evidence="1">Multi-pass membrane protein</topology>
    </subcellularLocation>
</comment>
<dbReference type="Gene3D" id="1.20.1110.10">
    <property type="entry name" value="Calcium-transporting ATPase, transmembrane domain"/>
    <property type="match status" value="1"/>
</dbReference>
<evidence type="ECO:0000256" key="10">
    <source>
        <dbReference type="ARBA" id="ARBA00022842"/>
    </source>
</evidence>
<keyword evidence="11" id="KW-1278">Translocase</keyword>
<evidence type="ECO:0000256" key="1">
    <source>
        <dbReference type="ARBA" id="ARBA00004651"/>
    </source>
</evidence>
<feature type="transmembrane region" description="Helical" evidence="15">
    <location>
        <begin position="218"/>
        <end position="236"/>
    </location>
</feature>
<dbReference type="PANTHER" id="PTHR43520:SF5">
    <property type="entry name" value="CATION-TRANSPORTING P-TYPE ATPASE-RELATED"/>
    <property type="match status" value="1"/>
</dbReference>
<comment type="similarity">
    <text evidence="2 15">Belongs to the cation transport ATPase (P-type) (TC 3.A.3) family. Type IB subfamily.</text>
</comment>
<dbReference type="AlphaFoldDB" id="A0A1A8XTS2"/>
<feature type="domain" description="HMA" evidence="16">
    <location>
        <begin position="95"/>
        <end position="161"/>
    </location>
</feature>
<dbReference type="InterPro" id="IPR006121">
    <property type="entry name" value="HMA_dom"/>
</dbReference>
<proteinExistence type="inferred from homology"/>
<keyword evidence="12 15" id="KW-1133">Transmembrane helix</keyword>
<dbReference type="Gene3D" id="2.70.150.10">
    <property type="entry name" value="Calcium-transporting ATPase, cytoplasmic transduction domain A"/>
    <property type="match status" value="1"/>
</dbReference>
<dbReference type="GO" id="GO:0016887">
    <property type="term" value="F:ATP hydrolysis activity"/>
    <property type="evidence" value="ECO:0007669"/>
    <property type="project" value="InterPro"/>
</dbReference>
<dbReference type="InterPro" id="IPR036163">
    <property type="entry name" value="HMA_dom_sf"/>
</dbReference>
<dbReference type="SFLD" id="SFLDG00002">
    <property type="entry name" value="C1.7:_P-type_atpase_like"/>
    <property type="match status" value="1"/>
</dbReference>
<dbReference type="PROSITE" id="PS00154">
    <property type="entry name" value="ATPASE_E1_E2"/>
    <property type="match status" value="1"/>
</dbReference>
<dbReference type="GO" id="GO:0055070">
    <property type="term" value="P:copper ion homeostasis"/>
    <property type="evidence" value="ECO:0007669"/>
    <property type="project" value="TreeGrafter"/>
</dbReference>
<dbReference type="InterPro" id="IPR044492">
    <property type="entry name" value="P_typ_ATPase_HD_dom"/>
</dbReference>
<evidence type="ECO:0000259" key="16">
    <source>
        <dbReference type="PROSITE" id="PS50846"/>
    </source>
</evidence>
<keyword evidence="18" id="KW-1185">Reference proteome</keyword>
<dbReference type="Gene3D" id="3.40.1110.10">
    <property type="entry name" value="Calcium-transporting ATPase, cytoplasmic domain N"/>
    <property type="match status" value="1"/>
</dbReference>
<dbReference type="Pfam" id="PF00702">
    <property type="entry name" value="Hydrolase"/>
    <property type="match status" value="1"/>
</dbReference>
<dbReference type="InterPro" id="IPR036412">
    <property type="entry name" value="HAD-like_sf"/>
</dbReference>
<dbReference type="GO" id="GO:0043682">
    <property type="term" value="F:P-type divalent copper transporter activity"/>
    <property type="evidence" value="ECO:0007669"/>
    <property type="project" value="TreeGrafter"/>
</dbReference>
<evidence type="ECO:0000256" key="2">
    <source>
        <dbReference type="ARBA" id="ARBA00006024"/>
    </source>
</evidence>
<dbReference type="RefSeq" id="WP_186411125.1">
    <property type="nucleotide sequence ID" value="NZ_FLQY01000178.1"/>
</dbReference>
<feature type="transmembrane region" description="Helical" evidence="15">
    <location>
        <begin position="460"/>
        <end position="483"/>
    </location>
</feature>
<dbReference type="PROSITE" id="PS50846">
    <property type="entry name" value="HMA_2"/>
    <property type="match status" value="1"/>
</dbReference>
<dbReference type="InterPro" id="IPR023299">
    <property type="entry name" value="ATPase_P-typ_cyto_dom_N"/>
</dbReference>
<dbReference type="InterPro" id="IPR008250">
    <property type="entry name" value="ATPase_P-typ_transduc_dom_A_sf"/>
</dbReference>
<dbReference type="InterPro" id="IPR001757">
    <property type="entry name" value="P_typ_ATPase"/>
</dbReference>
<dbReference type="NCBIfam" id="TIGR01511">
    <property type="entry name" value="ATPase-IB1_Cu"/>
    <property type="match status" value="1"/>
</dbReference>
<name>A0A1A8XTS2_9RHOO</name>
<feature type="transmembrane region" description="Helical" evidence="15">
    <location>
        <begin position="432"/>
        <end position="454"/>
    </location>
</feature>
<dbReference type="PRINTS" id="PR00119">
    <property type="entry name" value="CATATPASE"/>
</dbReference>
<dbReference type="SFLD" id="SFLDS00003">
    <property type="entry name" value="Haloacid_Dehalogenase"/>
    <property type="match status" value="1"/>
</dbReference>
<sequence length="814" mass="86983">MRQEKCYHCGLPVPVGVELSVSIDGQVRAMCCIGCQAVAQAIIDNGLTDYYRNRDALPDAPREAVPAVLDGLKLYDHADFQKSFVRVHGENEGEREASLIIEGITCAACIWLNEQHVAKLPGVVGMEINFATRRARVRWDERKIKLSDILAAIMAIGYRAYPYDTAKSEDLARKERRSALWRLFVAGFGMMQVMMYAIPGYLAGDGDMTPDIELLLRWASMVLTVPVVMYSAAPFFRGAWRDIGRRRVGMDVPVALGIGVAFAASVWATLSGSGEVYFDSVAMFVFFLLGGRFLEMTARQRAVSVTEALARLMPAYATRLLDYPQNRSLEQVMVAELEPGDVVLVKAGETIPADGQVIEGTSCADESLLTGESSPVSKGPGAAVTGGAVNMESPLFIEVGQVGEATRLSAIIRLMERAAMEKPRIVEIADRIAGIFIVSLLVLALAVAAVWWSVDPTKALWITVSVLVVTCPCALSLATPIALTVASGAMARAGLLATRSHAIETLARATHFVFDKTGTLTAGQLTLLAVLPLRGLGREDCLSLAAAIEHTSEHSIGKALRDAAAGFDFPPLGGVSNTPGSGMDALLEGKPIRIGRPDYVAALHGRPLPESVRTFAESGDTVIALGDDAGWLALFRFGDEIRPQAATVVAALRADGRQVVLLTGDAPPVAFKVAQALGIETVEAGMSPQGKHDYVCRLQADGAIVAMIGDGVNDAPVLAQAQVSVAMGGGSLLARTQADLILLSENLDHLCRGFFVARRSLRVIRQNLAWAFVYNLIALPLAMTGFVTPWMAGIGMSGSSLLVVLNSLRLQKAA</sequence>
<keyword evidence="14 15" id="KW-0472">Membrane</keyword>
<evidence type="ECO:0000256" key="12">
    <source>
        <dbReference type="ARBA" id="ARBA00022989"/>
    </source>
</evidence>
<dbReference type="NCBIfam" id="TIGR01494">
    <property type="entry name" value="ATPase_P-type"/>
    <property type="match status" value="2"/>
</dbReference>
<evidence type="ECO:0000256" key="6">
    <source>
        <dbReference type="ARBA" id="ARBA00022692"/>
    </source>
</evidence>
<keyword evidence="3" id="KW-0813">Transport</keyword>
<evidence type="ECO:0000256" key="9">
    <source>
        <dbReference type="ARBA" id="ARBA00022840"/>
    </source>
</evidence>
<keyword evidence="9 15" id="KW-0067">ATP-binding</keyword>
<dbReference type="Gene3D" id="3.40.50.1000">
    <property type="entry name" value="HAD superfamily/HAD-like"/>
    <property type="match status" value="1"/>
</dbReference>
<gene>
    <name evidence="17" type="ORF">PROAA_2590004</name>
</gene>
<organism evidence="17 18">
    <name type="scientific">Candidatus Propionivibrio aalborgensis</name>
    <dbReference type="NCBI Taxonomy" id="1860101"/>
    <lineage>
        <taxon>Bacteria</taxon>
        <taxon>Pseudomonadati</taxon>
        <taxon>Pseudomonadota</taxon>
        <taxon>Betaproteobacteria</taxon>
        <taxon>Rhodocyclales</taxon>
        <taxon>Rhodocyclaceae</taxon>
        <taxon>Propionivibrio</taxon>
    </lineage>
</organism>
<dbReference type="EMBL" id="FLQY01000178">
    <property type="protein sequence ID" value="SBT08136.1"/>
    <property type="molecule type" value="Genomic_DNA"/>
</dbReference>
<keyword evidence="4 15" id="KW-1003">Cell membrane</keyword>
<evidence type="ECO:0000256" key="15">
    <source>
        <dbReference type="RuleBase" id="RU362081"/>
    </source>
</evidence>
<dbReference type="InterPro" id="IPR023298">
    <property type="entry name" value="ATPase_P-typ_TM_dom_sf"/>
</dbReference>
<protein>
    <submittedName>
        <fullName evidence="17">Heavy metal translocating P-type ATPase</fullName>
    </submittedName>
</protein>
<evidence type="ECO:0000256" key="5">
    <source>
        <dbReference type="ARBA" id="ARBA00022553"/>
    </source>
</evidence>
<accession>A0A1A8XTS2</accession>
<dbReference type="NCBIfam" id="TIGR01525">
    <property type="entry name" value="ATPase-IB_hvy"/>
    <property type="match status" value="1"/>
</dbReference>
<reference evidence="17 18" key="1">
    <citation type="submission" date="2016-06" db="EMBL/GenBank/DDBJ databases">
        <authorList>
            <person name="Kjaerup R.B."/>
            <person name="Dalgaard T.S."/>
            <person name="Juul-Madsen H.R."/>
        </authorList>
    </citation>
    <scope>NUCLEOTIDE SEQUENCE [LARGE SCALE GENOMIC DNA]</scope>
    <source>
        <strain evidence="17">2</strain>
    </source>
</reference>
<evidence type="ECO:0000313" key="18">
    <source>
        <dbReference type="Proteomes" id="UP000199600"/>
    </source>
</evidence>
<keyword evidence="13" id="KW-0406">Ion transport</keyword>
<dbReference type="InterPro" id="IPR018303">
    <property type="entry name" value="ATPase_P-typ_P_site"/>
</dbReference>
<dbReference type="Pfam" id="PF00403">
    <property type="entry name" value="HMA"/>
    <property type="match status" value="1"/>
</dbReference>
<dbReference type="PANTHER" id="PTHR43520">
    <property type="entry name" value="ATP7, ISOFORM B"/>
    <property type="match status" value="1"/>
</dbReference>
<evidence type="ECO:0000256" key="11">
    <source>
        <dbReference type="ARBA" id="ARBA00022967"/>
    </source>
</evidence>
<dbReference type="Gene3D" id="3.30.70.100">
    <property type="match status" value="1"/>
</dbReference>
<evidence type="ECO:0000256" key="7">
    <source>
        <dbReference type="ARBA" id="ARBA00022723"/>
    </source>
</evidence>
<dbReference type="SUPFAM" id="SSF56784">
    <property type="entry name" value="HAD-like"/>
    <property type="match status" value="1"/>
</dbReference>
<keyword evidence="6 15" id="KW-0812">Transmembrane</keyword>
<dbReference type="InterPro" id="IPR021993">
    <property type="entry name" value="ATPase-cat-bd"/>
</dbReference>
<keyword evidence="10" id="KW-0460">Magnesium</keyword>
<evidence type="ECO:0000256" key="4">
    <source>
        <dbReference type="ARBA" id="ARBA00022475"/>
    </source>
</evidence>
<dbReference type="FunFam" id="2.70.150.10:FF:000002">
    <property type="entry name" value="Copper-transporting ATPase 1, putative"/>
    <property type="match status" value="1"/>
</dbReference>
<evidence type="ECO:0000256" key="14">
    <source>
        <dbReference type="ARBA" id="ARBA00023136"/>
    </source>
</evidence>
<dbReference type="GO" id="GO:0005524">
    <property type="term" value="F:ATP binding"/>
    <property type="evidence" value="ECO:0007669"/>
    <property type="project" value="UniProtKB-UniRule"/>
</dbReference>
<dbReference type="InterPro" id="IPR059000">
    <property type="entry name" value="ATPase_P-type_domA"/>
</dbReference>
<evidence type="ECO:0000313" key="17">
    <source>
        <dbReference type="EMBL" id="SBT08136.1"/>
    </source>
</evidence>
<feature type="transmembrane region" description="Helical" evidence="15">
    <location>
        <begin position="179"/>
        <end position="198"/>
    </location>
</feature>
<dbReference type="SUPFAM" id="SSF81665">
    <property type="entry name" value="Calcium ATPase, transmembrane domain M"/>
    <property type="match status" value="1"/>
</dbReference>
<dbReference type="GO" id="GO:0005886">
    <property type="term" value="C:plasma membrane"/>
    <property type="evidence" value="ECO:0007669"/>
    <property type="project" value="UniProtKB-SubCell"/>
</dbReference>
<dbReference type="Pfam" id="PF12156">
    <property type="entry name" value="ATPase-cat_bd"/>
    <property type="match status" value="1"/>
</dbReference>
<dbReference type="InterPro" id="IPR027256">
    <property type="entry name" value="P-typ_ATPase_IB"/>
</dbReference>
<dbReference type="Pfam" id="PF00122">
    <property type="entry name" value="E1-E2_ATPase"/>
    <property type="match status" value="1"/>
</dbReference>
<evidence type="ECO:0000256" key="3">
    <source>
        <dbReference type="ARBA" id="ARBA00022448"/>
    </source>
</evidence>
<dbReference type="InterPro" id="IPR023214">
    <property type="entry name" value="HAD_sf"/>
</dbReference>
<feature type="transmembrane region" description="Helical" evidence="15">
    <location>
        <begin position="768"/>
        <end position="784"/>
    </location>
</feature>
<dbReference type="PROSITE" id="PS01229">
    <property type="entry name" value="COF_2"/>
    <property type="match status" value="1"/>
</dbReference>
<keyword evidence="5" id="KW-0597">Phosphoprotein</keyword>
<keyword evidence="8 15" id="KW-0547">Nucleotide-binding</keyword>
<dbReference type="GO" id="GO:0005507">
    <property type="term" value="F:copper ion binding"/>
    <property type="evidence" value="ECO:0007669"/>
    <property type="project" value="TreeGrafter"/>
</dbReference>
<keyword evidence="7 15" id="KW-0479">Metal-binding</keyword>
<dbReference type="SUPFAM" id="SSF81653">
    <property type="entry name" value="Calcium ATPase, transduction domain A"/>
    <property type="match status" value="1"/>
</dbReference>
<dbReference type="Proteomes" id="UP000199600">
    <property type="component" value="Unassembled WGS sequence"/>
</dbReference>
<evidence type="ECO:0000256" key="13">
    <source>
        <dbReference type="ARBA" id="ARBA00023065"/>
    </source>
</evidence>
<evidence type="ECO:0000256" key="8">
    <source>
        <dbReference type="ARBA" id="ARBA00022741"/>
    </source>
</evidence>
<dbReference type="CDD" id="cd00371">
    <property type="entry name" value="HMA"/>
    <property type="match status" value="1"/>
</dbReference>